<protein>
    <submittedName>
        <fullName evidence="1">Uncharacterized protein</fullName>
    </submittedName>
</protein>
<dbReference type="RefSeq" id="WP_114188371.1">
    <property type="nucleotide sequence ID" value="NZ_BJYU01000062.1"/>
</dbReference>
<evidence type="ECO:0000313" key="2">
    <source>
        <dbReference type="Proteomes" id="UP000321085"/>
    </source>
</evidence>
<comment type="caution">
    <text evidence="1">The sequence shown here is derived from an EMBL/GenBank/DDBJ whole genome shotgun (WGS) entry which is preliminary data.</text>
</comment>
<gene>
    <name evidence="1" type="ORF">MAE02_40420</name>
</gene>
<accession>A0A512BWL9</accession>
<sequence>MKIDIDQLTEAELIDLNHRIVERLRFLDQMRAHVEMLEFKIGDRVTFQPPGRGQLEGMLTRYNTKTVTVITDTGQKWNVSPAVLSRVKPTKGTNTAGSNVVPLNNR</sequence>
<dbReference type="AlphaFoldDB" id="A0A512BWL9"/>
<keyword evidence="2" id="KW-1185">Reference proteome</keyword>
<dbReference type="OrthoDB" id="8445504at2"/>
<evidence type="ECO:0000313" key="1">
    <source>
        <dbReference type="EMBL" id="GEO16346.1"/>
    </source>
</evidence>
<dbReference type="EMBL" id="BJYU01000062">
    <property type="protein sequence ID" value="GEO16346.1"/>
    <property type="molecule type" value="Genomic_DNA"/>
</dbReference>
<proteinExistence type="predicted"/>
<dbReference type="Proteomes" id="UP000321085">
    <property type="component" value="Unassembled WGS sequence"/>
</dbReference>
<name>A0A512BWL9_9HYPH</name>
<organism evidence="1 2">
    <name type="scientific">Microvirga aerophila</name>
    <dbReference type="NCBI Taxonomy" id="670291"/>
    <lineage>
        <taxon>Bacteria</taxon>
        <taxon>Pseudomonadati</taxon>
        <taxon>Pseudomonadota</taxon>
        <taxon>Alphaproteobacteria</taxon>
        <taxon>Hyphomicrobiales</taxon>
        <taxon>Methylobacteriaceae</taxon>
        <taxon>Microvirga</taxon>
    </lineage>
</organism>
<reference evidence="1 2" key="1">
    <citation type="submission" date="2019-07" db="EMBL/GenBank/DDBJ databases">
        <title>Whole genome shotgun sequence of Microvirga aerophila NBRC 106136.</title>
        <authorList>
            <person name="Hosoyama A."/>
            <person name="Uohara A."/>
            <person name="Ohji S."/>
            <person name="Ichikawa N."/>
        </authorList>
    </citation>
    <scope>NUCLEOTIDE SEQUENCE [LARGE SCALE GENOMIC DNA]</scope>
    <source>
        <strain evidence="1 2">NBRC 106136</strain>
    </source>
</reference>